<name>A0A6P7FHF3_DIAVI</name>
<evidence type="ECO:0000259" key="7">
    <source>
        <dbReference type="PROSITE" id="PS50850"/>
    </source>
</evidence>
<organism evidence="8">
    <name type="scientific">Diabrotica virgifera virgifera</name>
    <name type="common">western corn rootworm</name>
    <dbReference type="NCBI Taxonomy" id="50390"/>
    <lineage>
        <taxon>Eukaryota</taxon>
        <taxon>Metazoa</taxon>
        <taxon>Ecdysozoa</taxon>
        <taxon>Arthropoda</taxon>
        <taxon>Hexapoda</taxon>
        <taxon>Insecta</taxon>
        <taxon>Pterygota</taxon>
        <taxon>Neoptera</taxon>
        <taxon>Endopterygota</taxon>
        <taxon>Coleoptera</taxon>
        <taxon>Polyphaga</taxon>
        <taxon>Cucujiformia</taxon>
        <taxon>Chrysomeloidea</taxon>
        <taxon>Chrysomelidae</taxon>
        <taxon>Galerucinae</taxon>
        <taxon>Diabroticina</taxon>
        <taxon>Diabroticites</taxon>
        <taxon>Diabrotica</taxon>
    </lineage>
</organism>
<feature type="transmembrane region" description="Helical" evidence="6">
    <location>
        <begin position="450"/>
        <end position="468"/>
    </location>
</feature>
<evidence type="ECO:0000256" key="1">
    <source>
        <dbReference type="ARBA" id="ARBA00004141"/>
    </source>
</evidence>
<dbReference type="GO" id="GO:0016020">
    <property type="term" value="C:membrane"/>
    <property type="evidence" value="ECO:0007669"/>
    <property type="project" value="UniProtKB-SubCell"/>
</dbReference>
<dbReference type="InParanoid" id="A0A6P7FHF3"/>
<dbReference type="SUPFAM" id="SSF103473">
    <property type="entry name" value="MFS general substrate transporter"/>
    <property type="match status" value="1"/>
</dbReference>
<dbReference type="PRINTS" id="PR00171">
    <property type="entry name" value="SUGRTRNSPORT"/>
</dbReference>
<sequence>MTGSVQNFFQTHVLRNSENSKNQIEEANPSSSFSPCIRQVFLAIGPLLLTVSSGMTFGYSAILIPQLQVAENNTISIDRGQASWIASIATLPMAVGSVIGGFCLEQLGRKATHTISCLPIFLGWLLIYLANGIKMILLGRFITGLFTGILTTATAVYIGETCEPAYRGILLAGISFCVAFGLFTSHLLGTFLSWQNTAMVCSLLPLISQIIIYFPPESATWLAGKARIEEAEQAFYWYRGASDNAKKELNIILQCRKHEAKGSSKTFKDKINDLLVPEFLKPLGIISIYIITKQWSGINAITFYSIHIMQETIGKGVDEYISTLIIDLLRLCMSVVACFLLKKIKRRPLAILSGVGSFLSLLVLSFYVYIAKIYPPFSLSYIPLSCLICFIIFSSIGLVPLPSSMLGEVFPLRHRSKGSGISSFIAFSMFFSVVKCVPGMFGIYGPDGTFLIFGVVALFSTLFVIVFLPETKDRSLHEIEESFKNKK</sequence>
<feature type="transmembrane region" description="Helical" evidence="6">
    <location>
        <begin position="169"/>
        <end position="188"/>
    </location>
</feature>
<dbReference type="Pfam" id="PF00083">
    <property type="entry name" value="Sugar_tr"/>
    <property type="match status" value="1"/>
</dbReference>
<dbReference type="InterPro" id="IPR050549">
    <property type="entry name" value="MFS_Trehalose_Transporter"/>
</dbReference>
<evidence type="ECO:0000256" key="2">
    <source>
        <dbReference type="ARBA" id="ARBA00022692"/>
    </source>
</evidence>
<dbReference type="RefSeq" id="XP_028134367.1">
    <property type="nucleotide sequence ID" value="XM_028278566.1"/>
</dbReference>
<feature type="transmembrane region" description="Helical" evidence="6">
    <location>
        <begin position="194"/>
        <end position="214"/>
    </location>
</feature>
<keyword evidence="2 6" id="KW-0812">Transmembrane</keyword>
<keyword evidence="5" id="KW-0325">Glycoprotein</keyword>
<comment type="subcellular location">
    <subcellularLocation>
        <location evidence="1">Membrane</location>
        <topology evidence="1">Multi-pass membrane protein</topology>
    </subcellularLocation>
</comment>
<dbReference type="PROSITE" id="PS00217">
    <property type="entry name" value="SUGAR_TRANSPORT_2"/>
    <property type="match status" value="1"/>
</dbReference>
<dbReference type="GO" id="GO:0022857">
    <property type="term" value="F:transmembrane transporter activity"/>
    <property type="evidence" value="ECO:0007669"/>
    <property type="project" value="InterPro"/>
</dbReference>
<dbReference type="InterPro" id="IPR003663">
    <property type="entry name" value="Sugar/inositol_transpt"/>
</dbReference>
<evidence type="ECO:0000256" key="3">
    <source>
        <dbReference type="ARBA" id="ARBA00022989"/>
    </source>
</evidence>
<dbReference type="PROSITE" id="PS00216">
    <property type="entry name" value="SUGAR_TRANSPORT_1"/>
    <property type="match status" value="1"/>
</dbReference>
<feature type="transmembrane region" description="Helical" evidence="6">
    <location>
        <begin position="40"/>
        <end position="64"/>
    </location>
</feature>
<keyword evidence="3 6" id="KW-1133">Transmembrane helix</keyword>
<feature type="transmembrane region" description="Helical" evidence="6">
    <location>
        <begin position="348"/>
        <end position="370"/>
    </location>
</feature>
<feature type="transmembrane region" description="Helical" evidence="6">
    <location>
        <begin position="84"/>
        <end position="104"/>
    </location>
</feature>
<evidence type="ECO:0000256" key="4">
    <source>
        <dbReference type="ARBA" id="ARBA00023136"/>
    </source>
</evidence>
<dbReference type="PANTHER" id="PTHR48021">
    <property type="match status" value="1"/>
</dbReference>
<dbReference type="InterPro" id="IPR005828">
    <property type="entry name" value="MFS_sugar_transport-like"/>
</dbReference>
<evidence type="ECO:0000313" key="8">
    <source>
        <dbReference type="RefSeq" id="XP_028134367.1"/>
    </source>
</evidence>
<dbReference type="InterPro" id="IPR020846">
    <property type="entry name" value="MFS_dom"/>
</dbReference>
<dbReference type="OrthoDB" id="6612291at2759"/>
<protein>
    <submittedName>
        <fullName evidence="8">Facilitated trehalose transporter Tret1-like isoform X1</fullName>
    </submittedName>
</protein>
<feature type="transmembrane region" description="Helical" evidence="6">
    <location>
        <begin position="382"/>
        <end position="401"/>
    </location>
</feature>
<feature type="transmembrane region" description="Helical" evidence="6">
    <location>
        <begin position="421"/>
        <end position="444"/>
    </location>
</feature>
<dbReference type="PANTHER" id="PTHR48021:SF68">
    <property type="entry name" value="MAJOR FACILITATOR SUPERFAMILY (MFS) PROFILE DOMAIN-CONTAINING PROTEIN"/>
    <property type="match status" value="1"/>
</dbReference>
<dbReference type="InterPro" id="IPR036259">
    <property type="entry name" value="MFS_trans_sf"/>
</dbReference>
<evidence type="ECO:0000256" key="5">
    <source>
        <dbReference type="ARBA" id="ARBA00023180"/>
    </source>
</evidence>
<dbReference type="AlphaFoldDB" id="A0A6P7FHF3"/>
<gene>
    <name evidence="8" type="primary">LOC114329456</name>
</gene>
<feature type="transmembrane region" description="Helical" evidence="6">
    <location>
        <begin position="111"/>
        <end position="130"/>
    </location>
</feature>
<dbReference type="Gene3D" id="1.20.1250.20">
    <property type="entry name" value="MFS general substrate transporter like domains"/>
    <property type="match status" value="1"/>
</dbReference>
<proteinExistence type="predicted"/>
<dbReference type="InterPro" id="IPR005829">
    <property type="entry name" value="Sugar_transporter_CS"/>
</dbReference>
<accession>A0A6P7FHF3</accession>
<feature type="transmembrane region" description="Helical" evidence="6">
    <location>
        <begin position="136"/>
        <end position="157"/>
    </location>
</feature>
<reference evidence="8" key="1">
    <citation type="submission" date="2025-08" db="UniProtKB">
        <authorList>
            <consortium name="RefSeq"/>
        </authorList>
    </citation>
    <scope>IDENTIFICATION</scope>
    <source>
        <tissue evidence="8">Whole insect</tissue>
    </source>
</reference>
<keyword evidence="4 6" id="KW-0472">Membrane</keyword>
<feature type="domain" description="Major facilitator superfamily (MFS) profile" evidence="7">
    <location>
        <begin position="38"/>
        <end position="472"/>
    </location>
</feature>
<dbReference type="PROSITE" id="PS50850">
    <property type="entry name" value="MFS"/>
    <property type="match status" value="1"/>
</dbReference>
<evidence type="ECO:0000256" key="6">
    <source>
        <dbReference type="SAM" id="Phobius"/>
    </source>
</evidence>
<dbReference type="KEGG" id="dvv:114329456"/>
<dbReference type="FunFam" id="1.20.1250.20:FF:000249">
    <property type="entry name" value="facilitated trehalose transporter Tret1"/>
    <property type="match status" value="1"/>
</dbReference>